<proteinExistence type="predicted"/>
<evidence type="ECO:0000313" key="4">
    <source>
        <dbReference type="Proteomes" id="UP000218287"/>
    </source>
</evidence>
<evidence type="ECO:0000256" key="1">
    <source>
        <dbReference type="SAM" id="SignalP"/>
    </source>
</evidence>
<dbReference type="Gene3D" id="2.160.20.10">
    <property type="entry name" value="Single-stranded right-handed beta-helix, Pectin lyase-like"/>
    <property type="match status" value="2"/>
</dbReference>
<gene>
    <name evidence="3" type="ORF">NIES21_34940</name>
</gene>
<dbReference type="Proteomes" id="UP000218287">
    <property type="component" value="Chromosome"/>
</dbReference>
<dbReference type="NCBIfam" id="TIGR01901">
    <property type="entry name" value="adhes_NPXG"/>
    <property type="match status" value="1"/>
</dbReference>
<dbReference type="InterPro" id="IPR012334">
    <property type="entry name" value="Pectin_lyas_fold"/>
</dbReference>
<evidence type="ECO:0000313" key="3">
    <source>
        <dbReference type="EMBL" id="BAY17653.1"/>
    </source>
</evidence>
<dbReference type="OrthoDB" id="501088at2"/>
<evidence type="ECO:0000259" key="2">
    <source>
        <dbReference type="SMART" id="SM00912"/>
    </source>
</evidence>
<keyword evidence="1" id="KW-0732">Signal</keyword>
<feature type="signal peptide" evidence="1">
    <location>
        <begin position="1"/>
        <end position="37"/>
    </location>
</feature>
<reference evidence="3 4" key="1">
    <citation type="submission" date="2017-06" db="EMBL/GenBank/DDBJ databases">
        <title>Genome sequencing of cyanobaciteial culture collection at National Institute for Environmental Studies (NIES).</title>
        <authorList>
            <person name="Hirose Y."/>
            <person name="Shimura Y."/>
            <person name="Fujisawa T."/>
            <person name="Nakamura Y."/>
            <person name="Kawachi M."/>
        </authorList>
    </citation>
    <scope>NUCLEOTIDE SEQUENCE [LARGE SCALE GENOMIC DNA]</scope>
    <source>
        <strain evidence="3 4">NIES-21</strain>
    </source>
</reference>
<dbReference type="SMART" id="SM00912">
    <property type="entry name" value="Haemagg_act"/>
    <property type="match status" value="1"/>
</dbReference>
<feature type="chain" id="PRO_5012306263" evidence="1">
    <location>
        <begin position="38"/>
        <end position="1154"/>
    </location>
</feature>
<dbReference type="InterPro" id="IPR011050">
    <property type="entry name" value="Pectin_lyase_fold/virulence"/>
</dbReference>
<dbReference type="SUPFAM" id="SSF51126">
    <property type="entry name" value="Pectin lyase-like"/>
    <property type="match status" value="4"/>
</dbReference>
<organism evidence="3 4">
    <name type="scientific">Anabaenopsis circularis NIES-21</name>
    <dbReference type="NCBI Taxonomy" id="1085406"/>
    <lineage>
        <taxon>Bacteria</taxon>
        <taxon>Bacillati</taxon>
        <taxon>Cyanobacteriota</taxon>
        <taxon>Cyanophyceae</taxon>
        <taxon>Nostocales</taxon>
        <taxon>Nodulariaceae</taxon>
        <taxon>Anabaenopsis</taxon>
    </lineage>
</organism>
<sequence>MREKTIKITQSYYLSKLKLILALSSAIITTSANNVLAQNITIDGTLSPAQTLNGPTYTIPQSVGQTVNSNLFHSFGQFSLNQGERANFQSNANIRNIFSRVTGGYPSNIDGLIFTQNRSVNLYLINPSGIVFGPNARLNVGGSTRGSFVATTADALVWSNGSQFSATNPGGTSSLLTIVGDPSGFLFNHRPPQPIQVFGSQLSVYQGQSLLLLGGDVSLDNGQLSVDFTEGGRIELGAVAEPGTVGLTTNGNILSLSFPENLAQADVLLTQESFLDVTAGNGGSIAINARNIDILGGSQLRGGIGSELGNVDSQAGDVTLNATDAITFDRGDAFSNVEEGAVGNGGNIRITADSLSVTNGAQLITSSAGQGNAGNVIIDAQQVLFDGTDTEGFSSSAFSDVVEGAVGNGGEIRITANSLSVTNGAQLFASSAGQGNAGNVIIDAQKVLFDSTDGEGSRSSAYSDVEKTAVGNGGEIRITANSLSVTNGAQLFASSAGQGNAGNVIIDAEQVLFDGTDAEGFNSSAYSDVEEGAVGNGGEIRITANSLSVTNGAQLFASSAGQGNAGNVIIDAEQVLFDGTDAEGSRSSAYSDVLEGAVGNGGEIRITTNSLSVTNGARLFASSAGQGNAGNVIIDAQQVLFDGRITNGNFPSGAFSLVGQTAVGNGGDVRITANSLALTNGAQINAFTRGQGNAGNVIIDAQLILFDGTDSATFSTVEQTAVGSGGDIRISTNSLSVTNGAQLIASTRGQGNAGNIQITTFDKISVSGTSSINGRSSALFTNSNSTGKGGDITINAPLFLLSDNAVLDARTRNDGNGGNITVNANIVEVINGGQILSTTAGRGSAGKITVNATERAIINGRDASFDERVARFGTRVANVDAASGLFVRSDSLGSAGDIEVNSPFVLLDNGGRFIAESRSVNGGDISVNAGNALLLRRGSQISTTAGTAQAGGNGGNININAGFVIALPNENSNITANAFSGTGGQVQINTQGIFGIEPRLNDSINSSDITASSTTGINGEIIITTPNVDPTQGLTNLPADTVNTASLIDSACSASDDKTGSQFTVTGRGGLPPSPDEVLNGDAVWSDTRLTVAAKPHNGSVSRVTTPQKSSNAISIVPATGWVFNNKGEVTLVSQVAQVDAYNVGSNHVACGKP</sequence>
<accession>A0A1Z4GJG7</accession>
<dbReference type="AlphaFoldDB" id="A0A1Z4GJG7"/>
<protein>
    <submittedName>
        <fullName evidence="3">Filamentous hemagglutinin outer membrane protein</fullName>
    </submittedName>
</protein>
<name>A0A1Z4GJG7_9CYAN</name>
<feature type="domain" description="Filamentous haemagglutinin FhaB/tRNA nuclease CdiA-like TPS" evidence="2">
    <location>
        <begin position="41"/>
        <end position="159"/>
    </location>
</feature>
<dbReference type="EMBL" id="AP018174">
    <property type="protein sequence ID" value="BAY17653.1"/>
    <property type="molecule type" value="Genomic_DNA"/>
</dbReference>
<dbReference type="InterPro" id="IPR008638">
    <property type="entry name" value="FhaB/CdiA-like_TPS"/>
</dbReference>
<dbReference type="Pfam" id="PF05860">
    <property type="entry name" value="TPS"/>
    <property type="match status" value="1"/>
</dbReference>
<keyword evidence="4" id="KW-1185">Reference proteome</keyword>